<dbReference type="CDD" id="cd15482">
    <property type="entry name" value="Sialidase_non-viral"/>
    <property type="match status" value="1"/>
</dbReference>
<protein>
    <submittedName>
        <fullName evidence="2">BNR repeat-like domain-containing protein</fullName>
    </submittedName>
</protein>
<name>A0A1M7NQ24_9ACTN</name>
<dbReference type="STRING" id="310782.SAMN05216499_11992"/>
<feature type="domain" description="Sialidase" evidence="1">
    <location>
        <begin position="146"/>
        <end position="335"/>
    </location>
</feature>
<gene>
    <name evidence="2" type="ORF">SAMN05216499_11992</name>
</gene>
<organism evidence="2 3">
    <name type="scientific">Actinacidiphila paucisporea</name>
    <dbReference type="NCBI Taxonomy" id="310782"/>
    <lineage>
        <taxon>Bacteria</taxon>
        <taxon>Bacillati</taxon>
        <taxon>Actinomycetota</taxon>
        <taxon>Actinomycetes</taxon>
        <taxon>Kitasatosporales</taxon>
        <taxon>Streptomycetaceae</taxon>
        <taxon>Actinacidiphila</taxon>
    </lineage>
</organism>
<dbReference type="InterPro" id="IPR011040">
    <property type="entry name" value="Sialidase"/>
</dbReference>
<evidence type="ECO:0000313" key="2">
    <source>
        <dbReference type="EMBL" id="SHN05877.1"/>
    </source>
</evidence>
<evidence type="ECO:0000259" key="1">
    <source>
        <dbReference type="Pfam" id="PF13088"/>
    </source>
</evidence>
<dbReference type="SUPFAM" id="SSF50939">
    <property type="entry name" value="Sialidases"/>
    <property type="match status" value="2"/>
</dbReference>
<reference evidence="2 3" key="1">
    <citation type="submission" date="2016-11" db="EMBL/GenBank/DDBJ databases">
        <authorList>
            <person name="Jaros S."/>
            <person name="Januszkiewicz K."/>
            <person name="Wedrychowicz H."/>
        </authorList>
    </citation>
    <scope>NUCLEOTIDE SEQUENCE [LARGE SCALE GENOMIC DNA]</scope>
    <source>
        <strain evidence="2 3">CGMCC 4.2025</strain>
    </source>
</reference>
<dbReference type="Proteomes" id="UP000184111">
    <property type="component" value="Unassembled WGS sequence"/>
</dbReference>
<dbReference type="Gene3D" id="2.120.10.10">
    <property type="match status" value="2"/>
</dbReference>
<dbReference type="RefSeq" id="WP_235002421.1">
    <property type="nucleotide sequence ID" value="NZ_FRBI01000019.1"/>
</dbReference>
<accession>A0A1M7NQ24</accession>
<evidence type="ECO:0000313" key="3">
    <source>
        <dbReference type="Proteomes" id="UP000184111"/>
    </source>
</evidence>
<keyword evidence="3" id="KW-1185">Reference proteome</keyword>
<dbReference type="AlphaFoldDB" id="A0A1M7NQ24"/>
<sequence>MSLRSLLRRTVSPGLVTVAVAAVALVVSTGIADAAPALTRISTDPYTNSGSQHATEVEPDTFAYGSTIVSAFQVGRFNDGGGSNIGFATSSDGGATWTHGFLPGITTAAGGTYARVSDAAVGYDAKHNVWLISSIPITSSVTVPVVYTSRSTDGGLTWSNPVTTATGSSLDKNWIVCDNTSTSAYYGNCYTEYDNNGDGDRLKMTTSSDGGATWGASKNTGNSATGIGGQPLVQPNGTVIVPAASASETSILAFRSTNGGASWTSTTTVATVSTYTVRGSLRSGPLPSAEIDASGTVYVVWQDCRFRSSGGSCTSNDIVMSTTTNGTTWSSVVRIPIDATTTTVDHFIPGLAVDRATSGSTAHLGLAYYYHPVANCTASNCQLDVGYLSSTNGGATWSAPTQLAGPMTHSWLAGTTQGTMVGDYISTSFAGGTAHPVFAVASAPSGGVFNEAMYTPSAGLAAAAGTAVAPPATARQNAFSAVQAVIAYGQWLANGGAEGGGEDSP</sequence>
<dbReference type="Pfam" id="PF13088">
    <property type="entry name" value="BNR_2"/>
    <property type="match status" value="1"/>
</dbReference>
<proteinExistence type="predicted"/>
<dbReference type="EMBL" id="FRBI01000019">
    <property type="protein sequence ID" value="SHN05877.1"/>
    <property type="molecule type" value="Genomic_DNA"/>
</dbReference>
<dbReference type="InterPro" id="IPR036278">
    <property type="entry name" value="Sialidase_sf"/>
</dbReference>